<dbReference type="Proteomes" id="UP001342314">
    <property type="component" value="Unassembled WGS sequence"/>
</dbReference>
<evidence type="ECO:0000313" key="1">
    <source>
        <dbReference type="EMBL" id="GJN88470.1"/>
    </source>
</evidence>
<evidence type="ECO:0000313" key="2">
    <source>
        <dbReference type="Proteomes" id="UP001342314"/>
    </source>
</evidence>
<comment type="caution">
    <text evidence="1">The sequence shown here is derived from an EMBL/GenBank/DDBJ whole genome shotgun (WGS) entry which is preliminary data.</text>
</comment>
<dbReference type="AlphaFoldDB" id="A0AAV5GFU5"/>
<keyword evidence="2" id="KW-1185">Reference proteome</keyword>
<proteinExistence type="predicted"/>
<organism evidence="1 2">
    <name type="scientific">Rhodotorula paludigena</name>
    <dbReference type="NCBI Taxonomy" id="86838"/>
    <lineage>
        <taxon>Eukaryota</taxon>
        <taxon>Fungi</taxon>
        <taxon>Dikarya</taxon>
        <taxon>Basidiomycota</taxon>
        <taxon>Pucciniomycotina</taxon>
        <taxon>Microbotryomycetes</taxon>
        <taxon>Sporidiobolales</taxon>
        <taxon>Sporidiobolaceae</taxon>
        <taxon>Rhodotorula</taxon>
    </lineage>
</organism>
<sequence>MSAFPLSLLPSPISSTALSLVVATADFAQPPRLTRLAYSFSSGLVATATSNLVQRAAPCEQLSNASSSLQRSFEDSIIPASSTDEDDSFCTISDDSLFSSTDSVSTAATDDECDDFPPFDVREVNLKQESRSFPFFVECEPASFLLLLGSNDSPNTVDTADESHLEHPPKLSITFIASTRRSSSAFVFPARTKAPAYLDLHLEPLPLPELDSVASVVAPSDDTPDWLRDDYTGEDVSNDSGTAGEPIFTFLDHPLDLSIPAFSPRDPYTPPRTLCTLSEFRHARCGLMHTDCAVVECKWGIPTALRRMKLVAEYDEDPEVRHDARKFVGRLQEAVRYLAEQALAEKMAEAEEDDEL</sequence>
<dbReference type="EMBL" id="BQKY01000003">
    <property type="protein sequence ID" value="GJN88470.1"/>
    <property type="molecule type" value="Genomic_DNA"/>
</dbReference>
<protein>
    <submittedName>
        <fullName evidence="1">Uncharacterized protein</fullName>
    </submittedName>
</protein>
<name>A0AAV5GFU5_9BASI</name>
<accession>A0AAV5GFU5</accession>
<gene>
    <name evidence="1" type="ORF">Rhopal_001436-T1</name>
</gene>
<reference evidence="1 2" key="1">
    <citation type="submission" date="2021-12" db="EMBL/GenBank/DDBJ databases">
        <title>High titer production of polyol ester of fatty acids by Rhodotorula paludigena BS15 towards product separation-free biomass refinery.</title>
        <authorList>
            <person name="Mano J."/>
            <person name="Ono H."/>
            <person name="Tanaka T."/>
            <person name="Naito K."/>
            <person name="Sushida H."/>
            <person name="Ike M."/>
            <person name="Tokuyasu K."/>
            <person name="Kitaoka M."/>
        </authorList>
    </citation>
    <scope>NUCLEOTIDE SEQUENCE [LARGE SCALE GENOMIC DNA]</scope>
    <source>
        <strain evidence="1 2">BS15</strain>
    </source>
</reference>